<feature type="region of interest" description="Disordered" evidence="1">
    <location>
        <begin position="254"/>
        <end position="279"/>
    </location>
</feature>
<organism evidence="2 3">
    <name type="scientific">Decorospora gaudefroyi</name>
    <dbReference type="NCBI Taxonomy" id="184978"/>
    <lineage>
        <taxon>Eukaryota</taxon>
        <taxon>Fungi</taxon>
        <taxon>Dikarya</taxon>
        <taxon>Ascomycota</taxon>
        <taxon>Pezizomycotina</taxon>
        <taxon>Dothideomycetes</taxon>
        <taxon>Pleosporomycetidae</taxon>
        <taxon>Pleosporales</taxon>
        <taxon>Pleosporineae</taxon>
        <taxon>Pleosporaceae</taxon>
        <taxon>Decorospora</taxon>
    </lineage>
</organism>
<evidence type="ECO:0000313" key="3">
    <source>
        <dbReference type="Proteomes" id="UP000800040"/>
    </source>
</evidence>
<dbReference type="AlphaFoldDB" id="A0A6A5K0H7"/>
<protein>
    <submittedName>
        <fullName evidence="2">Uncharacterized protein</fullName>
    </submittedName>
</protein>
<dbReference type="EMBL" id="ML975430">
    <property type="protein sequence ID" value="KAF1829670.1"/>
    <property type="molecule type" value="Genomic_DNA"/>
</dbReference>
<evidence type="ECO:0000313" key="2">
    <source>
        <dbReference type="EMBL" id="KAF1829670.1"/>
    </source>
</evidence>
<gene>
    <name evidence="2" type="ORF">BDW02DRAFT_509378</name>
</gene>
<reference evidence="2" key="1">
    <citation type="submission" date="2020-01" db="EMBL/GenBank/DDBJ databases">
        <authorList>
            <consortium name="DOE Joint Genome Institute"/>
            <person name="Haridas S."/>
            <person name="Albert R."/>
            <person name="Binder M."/>
            <person name="Bloem J."/>
            <person name="Labutti K."/>
            <person name="Salamov A."/>
            <person name="Andreopoulos B."/>
            <person name="Baker S.E."/>
            <person name="Barry K."/>
            <person name="Bills G."/>
            <person name="Bluhm B.H."/>
            <person name="Cannon C."/>
            <person name="Castanera R."/>
            <person name="Culley D.E."/>
            <person name="Daum C."/>
            <person name="Ezra D."/>
            <person name="Gonzalez J.B."/>
            <person name="Henrissat B."/>
            <person name="Kuo A."/>
            <person name="Liang C."/>
            <person name="Lipzen A."/>
            <person name="Lutzoni F."/>
            <person name="Magnuson J."/>
            <person name="Mondo S."/>
            <person name="Nolan M."/>
            <person name="Ohm R."/>
            <person name="Pangilinan J."/>
            <person name="Park H.-J."/>
            <person name="Ramirez L."/>
            <person name="Alfaro M."/>
            <person name="Sun H."/>
            <person name="Tritt A."/>
            <person name="Yoshinaga Y."/>
            <person name="Zwiers L.-H."/>
            <person name="Turgeon B.G."/>
            <person name="Goodwin S.B."/>
            <person name="Spatafora J.W."/>
            <person name="Crous P.W."/>
            <person name="Grigoriev I.V."/>
        </authorList>
    </citation>
    <scope>NUCLEOTIDE SEQUENCE</scope>
    <source>
        <strain evidence="2">P77</strain>
    </source>
</reference>
<sequence>MPPQERPTFYLYSIGHPPDQLSLGSVVLRDYANPLLTPHVSFPKLTDEELSAWTYSSSKSAAIEEVGGRNFAFALELPAVGSAAVRLGGPSSRAVTASKGHRVVLKEFLTEMVLANEAVRKQLALWCTAAKSNYVLKKACFGLRKPQIWLLTGFYEFESAALSTLHSRDSAISFNLDGGLIAALSGVPVGGSIELGGPTSARVELQSEGPEIWAAQWQRVDAKYVKQPDDQSSPTLPAQIRLLPDSTYSKGVMLGGEEAQDAGSSRKEIEEPQDDDRDYLKAFKEAETRLLKRMQKSPFK</sequence>
<keyword evidence="3" id="KW-1185">Reference proteome</keyword>
<accession>A0A6A5K0H7</accession>
<dbReference type="Proteomes" id="UP000800040">
    <property type="component" value="Unassembled WGS sequence"/>
</dbReference>
<proteinExistence type="predicted"/>
<dbReference type="OrthoDB" id="3765049at2759"/>
<evidence type="ECO:0000256" key="1">
    <source>
        <dbReference type="SAM" id="MobiDB-lite"/>
    </source>
</evidence>
<name>A0A6A5K0H7_9PLEO</name>